<dbReference type="AlphaFoldDB" id="A0A380TK57"/>
<feature type="transmembrane region" description="Helical" evidence="1">
    <location>
        <begin position="211"/>
        <end position="229"/>
    </location>
</feature>
<dbReference type="EMBL" id="UIDG01000332">
    <property type="protein sequence ID" value="SUS07196.1"/>
    <property type="molecule type" value="Genomic_DNA"/>
</dbReference>
<feature type="transmembrane region" description="Helical" evidence="1">
    <location>
        <begin position="43"/>
        <end position="63"/>
    </location>
</feature>
<accession>A0A380TK57</accession>
<proteinExistence type="predicted"/>
<gene>
    <name evidence="2" type="ORF">DF3PB_3980002</name>
    <name evidence="3" type="ORF">DF3PB_820002</name>
</gene>
<protein>
    <recommendedName>
        <fullName evidence="4">DUF4239 domain-containing protein</fullName>
    </recommendedName>
</protein>
<evidence type="ECO:0000256" key="1">
    <source>
        <dbReference type="SAM" id="Phobius"/>
    </source>
</evidence>
<dbReference type="Pfam" id="PF14023">
    <property type="entry name" value="Bestrophin-like"/>
    <property type="match status" value="1"/>
</dbReference>
<keyword evidence="1" id="KW-0812">Transmembrane</keyword>
<keyword evidence="1" id="KW-0472">Membrane</keyword>
<evidence type="ECO:0000313" key="2">
    <source>
        <dbReference type="EMBL" id="SUS07196.1"/>
    </source>
</evidence>
<sequence>MRVTELLLACGLIGGVVAAHELGVWLGSLARSADDAFDRQLGLIRASTAALVAFLVGFAFSGAASRFVDRLDIVVEEANALGTAYLRADAISEPHRGELRAALREYTADRVQLLSGERRDLIKPLLAKVGGLHERMWQAATKGTQDNAPLMGVVLPPVNEVIDLHSIHLAMARRHLPWPIMSILLGTAAIGVGLIGFGNGRVGRRFSLLDSVYGIALAVALWMTIDLDYPGMGIIRVTNLPVVEALAAMK</sequence>
<name>A0A380TK57_9ZZZZ</name>
<feature type="transmembrane region" description="Helical" evidence="1">
    <location>
        <begin position="176"/>
        <end position="199"/>
    </location>
</feature>
<evidence type="ECO:0000313" key="3">
    <source>
        <dbReference type="EMBL" id="SUS08706.1"/>
    </source>
</evidence>
<organism evidence="3">
    <name type="scientific">metagenome</name>
    <dbReference type="NCBI Taxonomy" id="256318"/>
    <lineage>
        <taxon>unclassified sequences</taxon>
        <taxon>metagenomes</taxon>
    </lineage>
</organism>
<evidence type="ECO:0008006" key="4">
    <source>
        <dbReference type="Google" id="ProtNLM"/>
    </source>
</evidence>
<reference evidence="3" key="1">
    <citation type="submission" date="2018-07" db="EMBL/GenBank/DDBJ databases">
        <authorList>
            <person name="Quirk P.G."/>
            <person name="Krulwich T.A."/>
        </authorList>
    </citation>
    <scope>NUCLEOTIDE SEQUENCE</scope>
</reference>
<keyword evidence="1" id="KW-1133">Transmembrane helix</keyword>
<dbReference type="EMBL" id="UIDG01000637">
    <property type="protein sequence ID" value="SUS08706.1"/>
    <property type="molecule type" value="Genomic_DNA"/>
</dbReference>
<dbReference type="InterPro" id="IPR025333">
    <property type="entry name" value="DUF4239"/>
</dbReference>